<name>A0ABV5VRL7_9BACL</name>
<feature type="coiled-coil region" evidence="3">
    <location>
        <begin position="103"/>
        <end position="130"/>
    </location>
</feature>
<keyword evidence="2" id="KW-0597">Phosphoprotein</keyword>
<dbReference type="InterPro" id="IPR001789">
    <property type="entry name" value="Sig_transdc_resp-reg_receiver"/>
</dbReference>
<dbReference type="PROSITE" id="PS50110">
    <property type="entry name" value="RESPONSE_REGULATORY"/>
    <property type="match status" value="2"/>
</dbReference>
<dbReference type="Pfam" id="PF01627">
    <property type="entry name" value="Hpt"/>
    <property type="match status" value="1"/>
</dbReference>
<sequence length="571" mass="65073">MTDRKQRDAMEKHRSNEQLMKEGKKRFLEELHKQIHTMEQLLHRMEEDYEERLPAHFYRYAHTLKGSAPIFGFARVGAVAGVLADEWEWALENTAGCPARQSLQNSKANLQQLMMEAAIIERELQLNEKREQGGRTTGLTGKLLVIDDDDVLRSFLVRRLELDGYIVHEAASVESAQQRLREELYDLILLDLMMHPQSGYELFDYLREDPTLKWIPLIVLSARSGVQDKVRCLTLGANDYVVKPFDYEELAARIFSLLSRVKNFEQLAFRDPLTGVFNRRYFDQQIEQELLRVSRYPAPISIAFLDIDRFKLINDTYGHAIGDLVLQGLAYLLQQQLRTSDFLARFGGEEFVVVMPNTAGDQARSLMETVLQLTHRQPVAQYEGQSYSVTFSCGVAEWSPDTTTEEWVALADEAMYRAKQQGRDRVLLAGGSANAAMRPAPDPSLRRKRVLVADDDGILRSILASRLKKLAYEVTEAGNGEEAYQYLTENDVDLCILDGVMPKMSGFDLLKKMKSAPDGRFRHTRVLMLSGKKRDEDIAAALQLGADEYMSKPFSLVELDMRVSQLLEDAT</sequence>
<dbReference type="CDD" id="cd00156">
    <property type="entry name" value="REC"/>
    <property type="match status" value="1"/>
</dbReference>
<evidence type="ECO:0000259" key="4">
    <source>
        <dbReference type="PROSITE" id="PS50110"/>
    </source>
</evidence>
<evidence type="ECO:0000259" key="6">
    <source>
        <dbReference type="PROSITE" id="PS50894"/>
    </source>
</evidence>
<feature type="domain" description="GGDEF" evidence="5">
    <location>
        <begin position="298"/>
        <end position="431"/>
    </location>
</feature>
<dbReference type="SUPFAM" id="SSF47226">
    <property type="entry name" value="Histidine-containing phosphotransfer domain, HPT domain"/>
    <property type="match status" value="1"/>
</dbReference>
<feature type="domain" description="Response regulatory" evidence="4">
    <location>
        <begin position="142"/>
        <end position="258"/>
    </location>
</feature>
<dbReference type="PANTHER" id="PTHR45138">
    <property type="entry name" value="REGULATORY COMPONENTS OF SENSORY TRANSDUCTION SYSTEM"/>
    <property type="match status" value="1"/>
</dbReference>
<accession>A0ABV5VRL7</accession>
<evidence type="ECO:0000256" key="3">
    <source>
        <dbReference type="SAM" id="Coils"/>
    </source>
</evidence>
<organism evidence="7 8">
    <name type="scientific">Paenibacillus hodogayensis</name>
    <dbReference type="NCBI Taxonomy" id="279208"/>
    <lineage>
        <taxon>Bacteria</taxon>
        <taxon>Bacillati</taxon>
        <taxon>Bacillota</taxon>
        <taxon>Bacilli</taxon>
        <taxon>Bacillales</taxon>
        <taxon>Paenibacillaceae</taxon>
        <taxon>Paenibacillus</taxon>
    </lineage>
</organism>
<evidence type="ECO:0000313" key="7">
    <source>
        <dbReference type="EMBL" id="MFB9750904.1"/>
    </source>
</evidence>
<feature type="domain" description="Response regulatory" evidence="4">
    <location>
        <begin position="449"/>
        <end position="567"/>
    </location>
</feature>
<feature type="modified residue" description="4-aspartylphosphate" evidence="2">
    <location>
        <position position="498"/>
    </location>
</feature>
<dbReference type="InterPro" id="IPR008207">
    <property type="entry name" value="Sig_transdc_His_kin_Hpt_dom"/>
</dbReference>
<dbReference type="Proteomes" id="UP001589619">
    <property type="component" value="Unassembled WGS sequence"/>
</dbReference>
<dbReference type="InterPro" id="IPR011006">
    <property type="entry name" value="CheY-like_superfamily"/>
</dbReference>
<dbReference type="RefSeq" id="WP_344905350.1">
    <property type="nucleotide sequence ID" value="NZ_BAAAYO010000002.1"/>
</dbReference>
<dbReference type="CDD" id="cd01949">
    <property type="entry name" value="GGDEF"/>
    <property type="match status" value="1"/>
</dbReference>
<keyword evidence="8" id="KW-1185">Reference proteome</keyword>
<dbReference type="SUPFAM" id="SSF55073">
    <property type="entry name" value="Nucleotide cyclase"/>
    <property type="match status" value="1"/>
</dbReference>
<feature type="modified residue" description="4-aspartylphosphate" evidence="2">
    <location>
        <position position="191"/>
    </location>
</feature>
<dbReference type="PROSITE" id="PS50887">
    <property type="entry name" value="GGDEF"/>
    <property type="match status" value="1"/>
</dbReference>
<feature type="domain" description="HPt" evidence="6">
    <location>
        <begin position="16"/>
        <end position="127"/>
    </location>
</feature>
<keyword evidence="3" id="KW-0175">Coiled coil</keyword>
<comment type="caution">
    <text evidence="7">The sequence shown here is derived from an EMBL/GenBank/DDBJ whole genome shotgun (WGS) entry which is preliminary data.</text>
</comment>
<dbReference type="Gene3D" id="1.20.120.160">
    <property type="entry name" value="HPT domain"/>
    <property type="match status" value="1"/>
</dbReference>
<dbReference type="NCBIfam" id="TIGR00254">
    <property type="entry name" value="GGDEF"/>
    <property type="match status" value="1"/>
</dbReference>
<proteinExistence type="predicted"/>
<feature type="modified residue" description="Phosphohistidine" evidence="1">
    <location>
        <position position="62"/>
    </location>
</feature>
<dbReference type="PANTHER" id="PTHR45138:SF9">
    <property type="entry name" value="DIGUANYLATE CYCLASE DGCM-RELATED"/>
    <property type="match status" value="1"/>
</dbReference>
<evidence type="ECO:0000259" key="5">
    <source>
        <dbReference type="PROSITE" id="PS50887"/>
    </source>
</evidence>
<dbReference type="Pfam" id="PF00072">
    <property type="entry name" value="Response_reg"/>
    <property type="match status" value="2"/>
</dbReference>
<dbReference type="Gene3D" id="3.30.70.270">
    <property type="match status" value="1"/>
</dbReference>
<evidence type="ECO:0000313" key="8">
    <source>
        <dbReference type="Proteomes" id="UP001589619"/>
    </source>
</evidence>
<dbReference type="SMART" id="SM00073">
    <property type="entry name" value="HPT"/>
    <property type="match status" value="1"/>
</dbReference>
<dbReference type="InterPro" id="IPR036641">
    <property type="entry name" value="HPT_dom_sf"/>
</dbReference>
<dbReference type="PROSITE" id="PS50894">
    <property type="entry name" value="HPT"/>
    <property type="match status" value="1"/>
</dbReference>
<dbReference type="InterPro" id="IPR000160">
    <property type="entry name" value="GGDEF_dom"/>
</dbReference>
<evidence type="ECO:0000256" key="1">
    <source>
        <dbReference type="PROSITE-ProRule" id="PRU00110"/>
    </source>
</evidence>
<reference evidence="7 8" key="1">
    <citation type="submission" date="2024-09" db="EMBL/GenBank/DDBJ databases">
        <authorList>
            <person name="Sun Q."/>
            <person name="Mori K."/>
        </authorList>
    </citation>
    <scope>NUCLEOTIDE SEQUENCE [LARGE SCALE GENOMIC DNA]</scope>
    <source>
        <strain evidence="7 8">JCM 12520</strain>
    </source>
</reference>
<dbReference type="InterPro" id="IPR043128">
    <property type="entry name" value="Rev_trsase/Diguanyl_cyclase"/>
</dbReference>
<dbReference type="InterPro" id="IPR029787">
    <property type="entry name" value="Nucleotide_cyclase"/>
</dbReference>
<gene>
    <name evidence="7" type="ORF">ACFFNY_04880</name>
</gene>
<dbReference type="SMART" id="SM00267">
    <property type="entry name" value="GGDEF"/>
    <property type="match status" value="1"/>
</dbReference>
<protein>
    <submittedName>
        <fullName evidence="7">Response regulator</fullName>
    </submittedName>
</protein>
<dbReference type="SUPFAM" id="SSF52172">
    <property type="entry name" value="CheY-like"/>
    <property type="match status" value="2"/>
</dbReference>
<dbReference type="SMART" id="SM00448">
    <property type="entry name" value="REC"/>
    <property type="match status" value="2"/>
</dbReference>
<evidence type="ECO:0000256" key="2">
    <source>
        <dbReference type="PROSITE-ProRule" id="PRU00169"/>
    </source>
</evidence>
<dbReference type="Gene3D" id="3.40.50.2300">
    <property type="match status" value="2"/>
</dbReference>
<dbReference type="EMBL" id="JBHMAG010000004">
    <property type="protein sequence ID" value="MFB9750904.1"/>
    <property type="molecule type" value="Genomic_DNA"/>
</dbReference>
<dbReference type="Pfam" id="PF00990">
    <property type="entry name" value="GGDEF"/>
    <property type="match status" value="1"/>
</dbReference>
<dbReference type="InterPro" id="IPR050469">
    <property type="entry name" value="Diguanylate_Cyclase"/>
</dbReference>
<dbReference type="CDD" id="cd17574">
    <property type="entry name" value="REC_OmpR"/>
    <property type="match status" value="1"/>
</dbReference>